<dbReference type="Proteomes" id="UP000053244">
    <property type="component" value="Unassembled WGS sequence"/>
</dbReference>
<dbReference type="SUPFAM" id="SSF55961">
    <property type="entry name" value="Bet v1-like"/>
    <property type="match status" value="1"/>
</dbReference>
<dbReference type="Pfam" id="PF08327">
    <property type="entry name" value="AHSA1"/>
    <property type="match status" value="1"/>
</dbReference>
<reference evidence="3 4" key="1">
    <citation type="submission" date="2015-10" db="EMBL/GenBank/DDBJ databases">
        <authorList>
            <person name="Gilbert D.G."/>
        </authorList>
    </citation>
    <scope>NUCLEOTIDE SEQUENCE [LARGE SCALE GENOMIC DNA]</scope>
    <source>
        <strain evidence="3 4">NRRL B-16712</strain>
    </source>
</reference>
<feature type="domain" description="Activator of Hsp90 ATPase homologue 1/2-like C-terminal" evidence="2">
    <location>
        <begin position="15"/>
        <end position="137"/>
    </location>
</feature>
<dbReference type="EMBL" id="LLZH01000156">
    <property type="protein sequence ID" value="KUL33022.1"/>
    <property type="molecule type" value="Genomic_DNA"/>
</dbReference>
<dbReference type="AlphaFoldDB" id="A0A124GAQ9"/>
<organism evidence="3 4">
    <name type="scientific">Actinoplanes awajinensis subsp. mycoplanecinus</name>
    <dbReference type="NCBI Taxonomy" id="135947"/>
    <lineage>
        <taxon>Bacteria</taxon>
        <taxon>Bacillati</taxon>
        <taxon>Actinomycetota</taxon>
        <taxon>Actinomycetes</taxon>
        <taxon>Micromonosporales</taxon>
        <taxon>Micromonosporaceae</taxon>
        <taxon>Actinoplanes</taxon>
    </lineage>
</organism>
<dbReference type="RefSeq" id="WP_067692358.1">
    <property type="nucleotide sequence ID" value="NZ_LLZH01000156.1"/>
</dbReference>
<accession>A0A124GAQ9</accession>
<protein>
    <submittedName>
        <fullName evidence="3">ATPase</fullName>
    </submittedName>
</protein>
<comment type="caution">
    <text evidence="3">The sequence shown here is derived from an EMBL/GenBank/DDBJ whole genome shotgun (WGS) entry which is preliminary data.</text>
</comment>
<evidence type="ECO:0000313" key="4">
    <source>
        <dbReference type="Proteomes" id="UP000053244"/>
    </source>
</evidence>
<dbReference type="CDD" id="cd07814">
    <property type="entry name" value="SRPBCC_CalC_Aha1-like"/>
    <property type="match status" value="1"/>
</dbReference>
<name>A0A124GAQ9_9ACTN</name>
<evidence type="ECO:0000256" key="1">
    <source>
        <dbReference type="ARBA" id="ARBA00006817"/>
    </source>
</evidence>
<sequence>MTEPVTIEVDQFLRHPPAKVWRALTDPERLSRWLMPTDFAPAVGHRFTFRTGPRPGFDGIVRCEVLALDPERLMRWAWRGGTLDSTVTWTLQAEGHGTRLLLRHEGFDPSDPLQRAALEMMGRGWRSHLMRRLEQELGTP</sequence>
<gene>
    <name evidence="3" type="ORF">ADL15_18560</name>
</gene>
<keyword evidence="4" id="KW-1185">Reference proteome</keyword>
<proteinExistence type="inferred from homology"/>
<dbReference type="InterPro" id="IPR013538">
    <property type="entry name" value="ASHA1/2-like_C"/>
</dbReference>
<dbReference type="Gene3D" id="3.30.530.20">
    <property type="match status" value="1"/>
</dbReference>
<evidence type="ECO:0000259" key="2">
    <source>
        <dbReference type="Pfam" id="PF08327"/>
    </source>
</evidence>
<dbReference type="OrthoDB" id="9803476at2"/>
<dbReference type="InterPro" id="IPR023393">
    <property type="entry name" value="START-like_dom_sf"/>
</dbReference>
<evidence type="ECO:0000313" key="3">
    <source>
        <dbReference type="EMBL" id="KUL33022.1"/>
    </source>
</evidence>
<comment type="similarity">
    <text evidence="1">Belongs to the AHA1 family.</text>
</comment>